<evidence type="ECO:0000313" key="2">
    <source>
        <dbReference type="Proteomes" id="UP000241629"/>
    </source>
</evidence>
<keyword evidence="1" id="KW-0378">Hydrolase</keyword>
<reference evidence="1 2" key="1">
    <citation type="submission" date="2018-02" db="EMBL/GenBank/DDBJ databases">
        <title>Complete genome sequence of Pantoea phage vB_PagS_Vid5.</title>
        <authorList>
            <person name="Truncaite L."/>
            <person name="Simoliunas E."/>
            <person name="Meskys R."/>
        </authorList>
    </citation>
    <scope>NUCLEOTIDE SEQUENCE [LARGE SCALE GENOMIC DNA]</scope>
</reference>
<evidence type="ECO:0000313" key="1">
    <source>
        <dbReference type="EMBL" id="AVJ51801.1"/>
    </source>
</evidence>
<dbReference type="OrthoDB" id="3242at10239"/>
<organism evidence="1 2">
    <name type="scientific">Pantoea phage vB_PagS_Vid5</name>
    <dbReference type="NCBI Taxonomy" id="2099652"/>
    <lineage>
        <taxon>Viruses</taxon>
        <taxon>Duplodnaviria</taxon>
        <taxon>Heunggongvirae</taxon>
        <taxon>Uroviricota</taxon>
        <taxon>Caudoviricetes</taxon>
        <taxon>Vidquintavirus</taxon>
        <taxon>Vidquintavirus Vid5</taxon>
    </lineage>
</organism>
<proteinExistence type="predicted"/>
<keyword evidence="1" id="KW-0540">Nuclease</keyword>
<accession>A0A2P1CKL4</accession>
<gene>
    <name evidence="1" type="ORF">Vid5_gp46</name>
</gene>
<dbReference type="Gene3D" id="3.90.320.10">
    <property type="match status" value="1"/>
</dbReference>
<keyword evidence="1" id="KW-0269">Exonuclease</keyword>
<dbReference type="GO" id="GO:0004527">
    <property type="term" value="F:exonuclease activity"/>
    <property type="evidence" value="ECO:0007669"/>
    <property type="project" value="UniProtKB-KW"/>
</dbReference>
<dbReference type="EMBL" id="MG948468">
    <property type="protein sequence ID" value="AVJ51801.1"/>
    <property type="molecule type" value="Genomic_DNA"/>
</dbReference>
<keyword evidence="2" id="KW-1185">Reference proteome</keyword>
<protein>
    <submittedName>
        <fullName evidence="1">Exonuclease</fullName>
    </submittedName>
</protein>
<name>A0A2P1CKL4_9CAUD</name>
<dbReference type="Proteomes" id="UP000241629">
    <property type="component" value="Segment"/>
</dbReference>
<dbReference type="InterPro" id="IPR011604">
    <property type="entry name" value="PDDEXK-like_dom_sf"/>
</dbReference>
<sequence>MGVRLATKTLEAINDALERDQGSAYRGILGKVIPTMDDAYRTDEGGFRSHLGVSMIGEECTRKLFYGWRWASKPVHNAKTIRLFNRGHLEEARFMALLMAAGMQVYQQDANGKQFRVSYANGHFGSAIDGVVIGCPDLPAGQACLVEMKTHNQKSFDKLVKEGMRISKGEHFTQMQVYKRFNMIPVGLYIAVNKNTDELYAEIINLEPEYADMYVDRGIKIVFMDEPPKGISEDGSFYKCKWCDHNKTCHSGYAPVINCRTCSYSKPNEDGKWYCTYGQSVDPMSYPVVIDKERQELACPQYSRAWYYGDK</sequence>